<evidence type="ECO:0000256" key="6">
    <source>
        <dbReference type="ARBA" id="ARBA00022989"/>
    </source>
</evidence>
<dbReference type="GeneID" id="105667091"/>
<keyword evidence="7 10" id="KW-0472">Membrane</keyword>
<dbReference type="RefSeq" id="XP_048267274.1">
    <property type="nucleotide sequence ID" value="XM_048411317.1"/>
</dbReference>
<name>A0A9C6SJC0_BOMTE</name>
<keyword evidence="4 10" id="KW-0812">Transmembrane</keyword>
<feature type="transmembrane region" description="Helical" evidence="10">
    <location>
        <begin position="144"/>
        <end position="167"/>
    </location>
</feature>
<sequence>MNMHLSVRYQTDQPRNPKYEEDIIYVTKHNKWVLNSIGMWPAVLEGIGKFVPKIVIGLSNFVSFFSVVQCVLHIILEEKDPLLRLRLLGLACYSSTNLMKYWALILRKPNIEYCIEQIQTDWKQVEFPRNRLLMLKYGKIGRDLTIYSAAFMYTGLVCYVTIMQYAMGLNMKANNRTIRVLVYPTYSGFFDAQKSPIYEIVYVLQCMCTFVFNSVTVGCCALAALFATHACGQLDVVISQLNDLADGKFSGKNSNPSTRLIEIVEHHIKILKFSAMIESVLQEVCFFEFVGSTFVICLLEYYCITDWQQNNKIGLATYSMLLVSLTFNMFLLCYIGNLLLEKSTNIGISCYMIDWYRLPVKTVQDLMLIIAMSNSPVKISGGRMFLLSLPTFGNVGFYKYFLYVLPVQNLRKSIVLSIGN</sequence>
<dbReference type="AlphaFoldDB" id="A0A9C6SJC0"/>
<dbReference type="OrthoDB" id="6617147at2759"/>
<dbReference type="InterPro" id="IPR004117">
    <property type="entry name" value="7tm6_olfct_rcpt"/>
</dbReference>
<evidence type="ECO:0000256" key="7">
    <source>
        <dbReference type="ARBA" id="ARBA00023136"/>
    </source>
</evidence>
<accession>A0A9C6SJC0</accession>
<evidence type="ECO:0000313" key="11">
    <source>
        <dbReference type="Proteomes" id="UP000835206"/>
    </source>
</evidence>
<keyword evidence="8 10" id="KW-0675">Receptor</keyword>
<gene>
    <name evidence="12" type="primary">LOC105667091</name>
</gene>
<feature type="transmembrane region" description="Helical" evidence="10">
    <location>
        <begin position="284"/>
        <end position="304"/>
    </location>
</feature>
<dbReference type="GO" id="GO:0007165">
    <property type="term" value="P:signal transduction"/>
    <property type="evidence" value="ECO:0007669"/>
    <property type="project" value="UniProtKB-KW"/>
</dbReference>
<keyword evidence="3 10" id="KW-0716">Sensory transduction</keyword>
<dbReference type="PANTHER" id="PTHR21137">
    <property type="entry name" value="ODORANT RECEPTOR"/>
    <property type="match status" value="1"/>
</dbReference>
<comment type="caution">
    <text evidence="10">Lacks conserved residue(s) required for the propagation of feature annotation.</text>
</comment>
<evidence type="ECO:0000256" key="3">
    <source>
        <dbReference type="ARBA" id="ARBA00022606"/>
    </source>
</evidence>
<comment type="similarity">
    <text evidence="10">Belongs to the insect chemoreceptor superfamily. Heteromeric odorant receptor channel (TC 1.A.69) family.</text>
</comment>
<reference evidence="12" key="1">
    <citation type="submission" date="2025-08" db="UniProtKB">
        <authorList>
            <consortium name="RefSeq"/>
        </authorList>
    </citation>
    <scope>IDENTIFICATION</scope>
</reference>
<evidence type="ECO:0000313" key="12">
    <source>
        <dbReference type="RefSeq" id="XP_048267274.1"/>
    </source>
</evidence>
<evidence type="ECO:0000256" key="10">
    <source>
        <dbReference type="RuleBase" id="RU351113"/>
    </source>
</evidence>
<comment type="subcellular location">
    <subcellularLocation>
        <location evidence="1 10">Cell membrane</location>
        <topology evidence="1 10">Multi-pass membrane protein</topology>
    </subcellularLocation>
</comment>
<feature type="transmembrane region" description="Helical" evidence="10">
    <location>
        <begin position="200"/>
        <end position="226"/>
    </location>
</feature>
<dbReference type="GO" id="GO:0005549">
    <property type="term" value="F:odorant binding"/>
    <property type="evidence" value="ECO:0007669"/>
    <property type="project" value="InterPro"/>
</dbReference>
<keyword evidence="2" id="KW-1003">Cell membrane</keyword>
<dbReference type="Proteomes" id="UP000835206">
    <property type="component" value="Chromosome 2"/>
</dbReference>
<evidence type="ECO:0000256" key="5">
    <source>
        <dbReference type="ARBA" id="ARBA00022725"/>
    </source>
</evidence>
<dbReference type="Pfam" id="PF02949">
    <property type="entry name" value="7tm_6"/>
    <property type="match status" value="1"/>
</dbReference>
<dbReference type="PANTHER" id="PTHR21137:SF35">
    <property type="entry name" value="ODORANT RECEPTOR 19A-RELATED"/>
    <property type="match status" value="1"/>
</dbReference>
<feature type="transmembrane region" description="Helical" evidence="10">
    <location>
        <begin position="316"/>
        <end position="340"/>
    </location>
</feature>
<feature type="transmembrane region" description="Helical" evidence="10">
    <location>
        <begin position="54"/>
        <end position="76"/>
    </location>
</feature>
<proteinExistence type="inferred from homology"/>
<dbReference type="GO" id="GO:0004984">
    <property type="term" value="F:olfactory receptor activity"/>
    <property type="evidence" value="ECO:0007669"/>
    <property type="project" value="InterPro"/>
</dbReference>
<evidence type="ECO:0000256" key="1">
    <source>
        <dbReference type="ARBA" id="ARBA00004651"/>
    </source>
</evidence>
<protein>
    <recommendedName>
        <fullName evidence="10">Odorant receptor</fullName>
    </recommendedName>
</protein>
<evidence type="ECO:0000256" key="2">
    <source>
        <dbReference type="ARBA" id="ARBA00022475"/>
    </source>
</evidence>
<keyword evidence="5 10" id="KW-0552">Olfaction</keyword>
<dbReference type="GO" id="GO:0005886">
    <property type="term" value="C:plasma membrane"/>
    <property type="evidence" value="ECO:0007669"/>
    <property type="project" value="UniProtKB-SubCell"/>
</dbReference>
<organism evidence="11 12">
    <name type="scientific">Bombus terrestris</name>
    <name type="common">Buff-tailed bumblebee</name>
    <name type="synonym">Apis terrestris</name>
    <dbReference type="NCBI Taxonomy" id="30195"/>
    <lineage>
        <taxon>Eukaryota</taxon>
        <taxon>Metazoa</taxon>
        <taxon>Ecdysozoa</taxon>
        <taxon>Arthropoda</taxon>
        <taxon>Hexapoda</taxon>
        <taxon>Insecta</taxon>
        <taxon>Pterygota</taxon>
        <taxon>Neoptera</taxon>
        <taxon>Endopterygota</taxon>
        <taxon>Hymenoptera</taxon>
        <taxon>Apocrita</taxon>
        <taxon>Aculeata</taxon>
        <taxon>Apoidea</taxon>
        <taxon>Anthophila</taxon>
        <taxon>Apidae</taxon>
        <taxon>Bombus</taxon>
        <taxon>Bombus</taxon>
    </lineage>
</organism>
<keyword evidence="9 10" id="KW-0807">Transducer</keyword>
<keyword evidence="6 10" id="KW-1133">Transmembrane helix</keyword>
<evidence type="ECO:0000256" key="8">
    <source>
        <dbReference type="ARBA" id="ARBA00023170"/>
    </source>
</evidence>
<keyword evidence="11" id="KW-1185">Reference proteome</keyword>
<evidence type="ECO:0000256" key="9">
    <source>
        <dbReference type="ARBA" id="ARBA00023224"/>
    </source>
</evidence>
<evidence type="ECO:0000256" key="4">
    <source>
        <dbReference type="ARBA" id="ARBA00022692"/>
    </source>
</evidence>